<reference evidence="13 14" key="1">
    <citation type="submission" date="2017-11" db="EMBL/GenBank/DDBJ databases">
        <title>Draft genome sequence of Mitsuaria sp. HWN-4.</title>
        <authorList>
            <person name="Gundlapally S.R."/>
        </authorList>
    </citation>
    <scope>NUCLEOTIDE SEQUENCE [LARGE SCALE GENOMIC DNA]</scope>
    <source>
        <strain evidence="13 14">HWN-4</strain>
    </source>
</reference>
<evidence type="ECO:0000313" key="13">
    <source>
        <dbReference type="EMBL" id="PIM53576.1"/>
    </source>
</evidence>
<evidence type="ECO:0000256" key="10">
    <source>
        <dbReference type="ARBA" id="ARBA00023237"/>
    </source>
</evidence>
<dbReference type="GO" id="GO:0015288">
    <property type="term" value="F:porin activity"/>
    <property type="evidence" value="ECO:0007669"/>
    <property type="project" value="UniProtKB-KW"/>
</dbReference>
<proteinExistence type="predicted"/>
<keyword evidence="14" id="KW-1185">Reference proteome</keyword>
<dbReference type="PRINTS" id="PR00184">
    <property type="entry name" value="NEISSPPORIN"/>
</dbReference>
<dbReference type="GO" id="GO:0046930">
    <property type="term" value="C:pore complex"/>
    <property type="evidence" value="ECO:0007669"/>
    <property type="project" value="UniProtKB-KW"/>
</dbReference>
<feature type="domain" description="Porin" evidence="12">
    <location>
        <begin position="11"/>
        <end position="334"/>
    </location>
</feature>
<evidence type="ECO:0000256" key="11">
    <source>
        <dbReference type="SAM" id="SignalP"/>
    </source>
</evidence>
<keyword evidence="6 11" id="KW-0732">Signal</keyword>
<gene>
    <name evidence="13" type="ORF">CS062_08860</name>
</gene>
<evidence type="ECO:0000256" key="4">
    <source>
        <dbReference type="ARBA" id="ARBA00022452"/>
    </source>
</evidence>
<dbReference type="Gene3D" id="2.40.160.10">
    <property type="entry name" value="Porin"/>
    <property type="match status" value="1"/>
</dbReference>
<evidence type="ECO:0000256" key="9">
    <source>
        <dbReference type="ARBA" id="ARBA00023136"/>
    </source>
</evidence>
<comment type="subcellular location">
    <subcellularLocation>
        <location evidence="1">Cell outer membrane</location>
        <topology evidence="1">Multi-pass membrane protein</topology>
    </subcellularLocation>
</comment>
<dbReference type="AlphaFoldDB" id="A0A2G9CAX0"/>
<evidence type="ECO:0000256" key="8">
    <source>
        <dbReference type="ARBA" id="ARBA00023114"/>
    </source>
</evidence>
<keyword evidence="8" id="KW-0626">Porin</keyword>
<evidence type="ECO:0000256" key="7">
    <source>
        <dbReference type="ARBA" id="ARBA00023065"/>
    </source>
</evidence>
<dbReference type="SUPFAM" id="SSF56935">
    <property type="entry name" value="Porins"/>
    <property type="match status" value="1"/>
</dbReference>
<dbReference type="EMBL" id="PEOG01000019">
    <property type="protein sequence ID" value="PIM53576.1"/>
    <property type="molecule type" value="Genomic_DNA"/>
</dbReference>
<comment type="subunit">
    <text evidence="2">Homotrimer.</text>
</comment>
<dbReference type="PANTHER" id="PTHR34501:SF9">
    <property type="entry name" value="MAJOR OUTER MEMBRANE PROTEIN P.IA"/>
    <property type="match status" value="1"/>
</dbReference>
<keyword evidence="4" id="KW-1134">Transmembrane beta strand</keyword>
<keyword evidence="5" id="KW-0812">Transmembrane</keyword>
<evidence type="ECO:0000256" key="5">
    <source>
        <dbReference type="ARBA" id="ARBA00022692"/>
    </source>
</evidence>
<dbReference type="InterPro" id="IPR023614">
    <property type="entry name" value="Porin_dom_sf"/>
</dbReference>
<dbReference type="InterPro" id="IPR033900">
    <property type="entry name" value="Gram_neg_porin_domain"/>
</dbReference>
<evidence type="ECO:0000256" key="3">
    <source>
        <dbReference type="ARBA" id="ARBA00022448"/>
    </source>
</evidence>
<sequence length="365" mass="38848">MQYRRLPPLTLAALTVATISAAQAQSTATIYGRLNVSLEHAEASGAPRDRAVSRESNNRSVIGFRGAEHLGDGYQAVFQIEGSLALDTGTGPSLANRDTRVGLQTPAGLVFVGHWGTPYLLSTSTLDPWYPTTAGYMALMANGSAPSTNHLGNTASFDRRQQNVVQYWTPAWQGFAGRVAYALNDGETGPNGSRPDLWSASLSWEGGPWSLSLAHEAHRGYQGPGLTDTATKLGAAYRAGPARLTGAIEHLRYETPLGALTRNAFFIAATWQIARFNLRASFTDADQGHGPAGARVGFVSAGDATGARQWTLGTDYTLSPRTGLYAYVSRIDNQARAAYDFAINPLGVGAGETPTVVALGMRHSF</sequence>
<dbReference type="CDD" id="cd00342">
    <property type="entry name" value="gram_neg_porins"/>
    <property type="match status" value="1"/>
</dbReference>
<protein>
    <submittedName>
        <fullName evidence="13">Porin</fullName>
    </submittedName>
</protein>
<dbReference type="GO" id="GO:0006811">
    <property type="term" value="P:monoatomic ion transport"/>
    <property type="evidence" value="ECO:0007669"/>
    <property type="project" value="UniProtKB-KW"/>
</dbReference>
<keyword evidence="9" id="KW-0472">Membrane</keyword>
<comment type="caution">
    <text evidence="13">The sequence shown here is derived from an EMBL/GenBank/DDBJ whole genome shotgun (WGS) entry which is preliminary data.</text>
</comment>
<dbReference type="PANTHER" id="PTHR34501">
    <property type="entry name" value="PROTEIN YDDL-RELATED"/>
    <property type="match status" value="1"/>
</dbReference>
<keyword evidence="3" id="KW-0813">Transport</keyword>
<evidence type="ECO:0000256" key="1">
    <source>
        <dbReference type="ARBA" id="ARBA00004571"/>
    </source>
</evidence>
<dbReference type="OrthoDB" id="5293374at2"/>
<evidence type="ECO:0000256" key="6">
    <source>
        <dbReference type="ARBA" id="ARBA00022729"/>
    </source>
</evidence>
<dbReference type="RefSeq" id="WP_099861296.1">
    <property type="nucleotide sequence ID" value="NZ_PEOG01000019.1"/>
</dbReference>
<evidence type="ECO:0000259" key="12">
    <source>
        <dbReference type="Pfam" id="PF13609"/>
    </source>
</evidence>
<dbReference type="GO" id="GO:0009279">
    <property type="term" value="C:cell outer membrane"/>
    <property type="evidence" value="ECO:0007669"/>
    <property type="project" value="UniProtKB-SubCell"/>
</dbReference>
<organism evidence="13 14">
    <name type="scientific">Roseateles chitinivorans</name>
    <dbReference type="NCBI Taxonomy" id="2917965"/>
    <lineage>
        <taxon>Bacteria</taxon>
        <taxon>Pseudomonadati</taxon>
        <taxon>Pseudomonadota</taxon>
        <taxon>Betaproteobacteria</taxon>
        <taxon>Burkholderiales</taxon>
        <taxon>Sphaerotilaceae</taxon>
        <taxon>Roseateles</taxon>
    </lineage>
</organism>
<dbReference type="InterPro" id="IPR050298">
    <property type="entry name" value="Gram-neg_bact_OMP"/>
</dbReference>
<feature type="chain" id="PRO_5013647967" evidence="11">
    <location>
        <begin position="25"/>
        <end position="365"/>
    </location>
</feature>
<dbReference type="InterPro" id="IPR002299">
    <property type="entry name" value="Porin_Neis"/>
</dbReference>
<feature type="signal peptide" evidence="11">
    <location>
        <begin position="1"/>
        <end position="24"/>
    </location>
</feature>
<dbReference type="Pfam" id="PF13609">
    <property type="entry name" value="Porin_4"/>
    <property type="match status" value="1"/>
</dbReference>
<name>A0A2G9CAX0_9BURK</name>
<keyword evidence="7" id="KW-0406">Ion transport</keyword>
<keyword evidence="10" id="KW-0998">Cell outer membrane</keyword>
<accession>A0A2G9CAX0</accession>
<evidence type="ECO:0000313" key="14">
    <source>
        <dbReference type="Proteomes" id="UP000231501"/>
    </source>
</evidence>
<evidence type="ECO:0000256" key="2">
    <source>
        <dbReference type="ARBA" id="ARBA00011233"/>
    </source>
</evidence>
<dbReference type="Proteomes" id="UP000231501">
    <property type="component" value="Unassembled WGS sequence"/>
</dbReference>